<accession>A0AAD6YHL7</accession>
<reference evidence="2" key="1">
    <citation type="submission" date="2023-03" db="EMBL/GenBank/DDBJ databases">
        <title>Massive genome expansion in bonnet fungi (Mycena s.s.) driven by repeated elements and novel gene families across ecological guilds.</title>
        <authorList>
            <consortium name="Lawrence Berkeley National Laboratory"/>
            <person name="Harder C.B."/>
            <person name="Miyauchi S."/>
            <person name="Viragh M."/>
            <person name="Kuo A."/>
            <person name="Thoen E."/>
            <person name="Andreopoulos B."/>
            <person name="Lu D."/>
            <person name="Skrede I."/>
            <person name="Drula E."/>
            <person name="Henrissat B."/>
            <person name="Morin E."/>
            <person name="Kohler A."/>
            <person name="Barry K."/>
            <person name="LaButti K."/>
            <person name="Morin E."/>
            <person name="Salamov A."/>
            <person name="Lipzen A."/>
            <person name="Mereny Z."/>
            <person name="Hegedus B."/>
            <person name="Baldrian P."/>
            <person name="Stursova M."/>
            <person name="Weitz H."/>
            <person name="Taylor A."/>
            <person name="Grigoriev I.V."/>
            <person name="Nagy L.G."/>
            <person name="Martin F."/>
            <person name="Kauserud H."/>
        </authorList>
    </citation>
    <scope>NUCLEOTIDE SEQUENCE</scope>
    <source>
        <strain evidence="2">9144</strain>
    </source>
</reference>
<proteinExistence type="predicted"/>
<feature type="transmembrane region" description="Helical" evidence="1">
    <location>
        <begin position="54"/>
        <end position="77"/>
    </location>
</feature>
<sequence>MDSESQPLLADMEDNHAPVVPSRSDAARSEPQHICARCSSELDLRRGYEPGVDVYLRIALIFAAIVLCIAIFIFAVLLVAARRFHASQVVAAIWADVTIAVLAILVYAGRHRKSHHAGHKLGRTTTQIHVLCGLAVSWTVLTVGLIVQNSRACAHDRTGCGLFTTAHVLAWFLIITCKH</sequence>
<protein>
    <submittedName>
        <fullName evidence="2">Uncharacterized protein</fullName>
    </submittedName>
</protein>
<feature type="non-terminal residue" evidence="2">
    <location>
        <position position="179"/>
    </location>
</feature>
<dbReference type="EMBL" id="JARJCW010000028">
    <property type="protein sequence ID" value="KAJ7210474.1"/>
    <property type="molecule type" value="Genomic_DNA"/>
</dbReference>
<evidence type="ECO:0000313" key="3">
    <source>
        <dbReference type="Proteomes" id="UP001219525"/>
    </source>
</evidence>
<evidence type="ECO:0000256" key="1">
    <source>
        <dbReference type="SAM" id="Phobius"/>
    </source>
</evidence>
<evidence type="ECO:0000313" key="2">
    <source>
        <dbReference type="EMBL" id="KAJ7210474.1"/>
    </source>
</evidence>
<dbReference type="Proteomes" id="UP001219525">
    <property type="component" value="Unassembled WGS sequence"/>
</dbReference>
<name>A0AAD6YHL7_9AGAR</name>
<dbReference type="AlphaFoldDB" id="A0AAD6YHL7"/>
<feature type="transmembrane region" description="Helical" evidence="1">
    <location>
        <begin position="159"/>
        <end position="176"/>
    </location>
</feature>
<keyword evidence="1" id="KW-1133">Transmembrane helix</keyword>
<keyword evidence="3" id="KW-1185">Reference proteome</keyword>
<gene>
    <name evidence="2" type="ORF">GGX14DRAFT_450837</name>
</gene>
<feature type="transmembrane region" description="Helical" evidence="1">
    <location>
        <begin position="128"/>
        <end position="147"/>
    </location>
</feature>
<feature type="transmembrane region" description="Helical" evidence="1">
    <location>
        <begin position="89"/>
        <end position="108"/>
    </location>
</feature>
<keyword evidence="1" id="KW-0812">Transmembrane</keyword>
<keyword evidence="1" id="KW-0472">Membrane</keyword>
<comment type="caution">
    <text evidence="2">The sequence shown here is derived from an EMBL/GenBank/DDBJ whole genome shotgun (WGS) entry which is preliminary data.</text>
</comment>
<organism evidence="2 3">
    <name type="scientific">Mycena pura</name>
    <dbReference type="NCBI Taxonomy" id="153505"/>
    <lineage>
        <taxon>Eukaryota</taxon>
        <taxon>Fungi</taxon>
        <taxon>Dikarya</taxon>
        <taxon>Basidiomycota</taxon>
        <taxon>Agaricomycotina</taxon>
        <taxon>Agaricomycetes</taxon>
        <taxon>Agaricomycetidae</taxon>
        <taxon>Agaricales</taxon>
        <taxon>Marasmiineae</taxon>
        <taxon>Mycenaceae</taxon>
        <taxon>Mycena</taxon>
    </lineage>
</organism>